<dbReference type="InterPro" id="IPR009071">
    <property type="entry name" value="HMG_box_dom"/>
</dbReference>
<dbReference type="Proteomes" id="UP001607302">
    <property type="component" value="Unassembled WGS sequence"/>
</dbReference>
<proteinExistence type="predicted"/>
<dbReference type="Pfam" id="PF00505">
    <property type="entry name" value="HMG_box"/>
    <property type="match status" value="1"/>
</dbReference>
<protein>
    <recommendedName>
        <fullName evidence="1">HMG box domain-containing protein</fullName>
    </recommendedName>
</protein>
<accession>A0ABD2A7K0</accession>
<sequence length="115" mass="13572">MQLIKLNGESINNLLDSTNERKIGTIIIMKEKIAKRKVIAKCRSINPFIHYYQSLRESFGKQHSSRVIAKIAAYRWEFMEPHAKERYIEAARKQWLRRRKAAMARVQGKDGTRRV</sequence>
<dbReference type="InterPro" id="IPR036910">
    <property type="entry name" value="HMG_box_dom_sf"/>
</dbReference>
<gene>
    <name evidence="2" type="ORF">V1478_015478</name>
</gene>
<evidence type="ECO:0000313" key="2">
    <source>
        <dbReference type="EMBL" id="KAL2715780.1"/>
    </source>
</evidence>
<dbReference type="SUPFAM" id="SSF47095">
    <property type="entry name" value="HMG-box"/>
    <property type="match status" value="1"/>
</dbReference>
<organism evidence="2 3">
    <name type="scientific">Vespula squamosa</name>
    <name type="common">Southern yellow jacket</name>
    <name type="synonym">Wasp</name>
    <dbReference type="NCBI Taxonomy" id="30214"/>
    <lineage>
        <taxon>Eukaryota</taxon>
        <taxon>Metazoa</taxon>
        <taxon>Ecdysozoa</taxon>
        <taxon>Arthropoda</taxon>
        <taxon>Hexapoda</taxon>
        <taxon>Insecta</taxon>
        <taxon>Pterygota</taxon>
        <taxon>Neoptera</taxon>
        <taxon>Endopterygota</taxon>
        <taxon>Hymenoptera</taxon>
        <taxon>Apocrita</taxon>
        <taxon>Aculeata</taxon>
        <taxon>Vespoidea</taxon>
        <taxon>Vespidae</taxon>
        <taxon>Vespinae</taxon>
        <taxon>Vespula</taxon>
    </lineage>
</organism>
<evidence type="ECO:0000313" key="3">
    <source>
        <dbReference type="Proteomes" id="UP001607302"/>
    </source>
</evidence>
<evidence type="ECO:0000259" key="1">
    <source>
        <dbReference type="Pfam" id="PF00505"/>
    </source>
</evidence>
<dbReference type="EMBL" id="JAUDFV010000155">
    <property type="protein sequence ID" value="KAL2715780.1"/>
    <property type="molecule type" value="Genomic_DNA"/>
</dbReference>
<feature type="domain" description="HMG box" evidence="1">
    <location>
        <begin position="43"/>
        <end position="101"/>
    </location>
</feature>
<dbReference type="GO" id="GO:0005634">
    <property type="term" value="C:nucleus"/>
    <property type="evidence" value="ECO:0007669"/>
    <property type="project" value="UniProtKB-ARBA"/>
</dbReference>
<dbReference type="AlphaFoldDB" id="A0ABD2A7K0"/>
<comment type="caution">
    <text evidence="2">The sequence shown here is derived from an EMBL/GenBank/DDBJ whole genome shotgun (WGS) entry which is preliminary data.</text>
</comment>
<reference evidence="2 3" key="1">
    <citation type="journal article" date="2024" name="Ann. Entomol. Soc. Am.">
        <title>Genomic analyses of the southern and eastern yellowjacket wasps (Hymenoptera: Vespidae) reveal evolutionary signatures of social life.</title>
        <authorList>
            <person name="Catto M.A."/>
            <person name="Caine P.B."/>
            <person name="Orr S.E."/>
            <person name="Hunt B.G."/>
            <person name="Goodisman M.A.D."/>
        </authorList>
    </citation>
    <scope>NUCLEOTIDE SEQUENCE [LARGE SCALE GENOMIC DNA]</scope>
    <source>
        <strain evidence="2">233</strain>
        <tissue evidence="2">Head and thorax</tissue>
    </source>
</reference>
<name>A0ABD2A7K0_VESSQ</name>
<keyword evidence="3" id="KW-1185">Reference proteome</keyword>
<dbReference type="Gene3D" id="1.10.30.10">
    <property type="entry name" value="High mobility group box domain"/>
    <property type="match status" value="1"/>
</dbReference>
<dbReference type="CDD" id="cd00084">
    <property type="entry name" value="HMG-box_SF"/>
    <property type="match status" value="1"/>
</dbReference>